<proteinExistence type="predicted"/>
<dbReference type="GO" id="GO:0003700">
    <property type="term" value="F:DNA-binding transcription factor activity"/>
    <property type="evidence" value="ECO:0007669"/>
    <property type="project" value="TreeGrafter"/>
</dbReference>
<dbReference type="Proteomes" id="UP000435423">
    <property type="component" value="Unassembled WGS sequence"/>
</dbReference>
<dbReference type="Pfam" id="PF00027">
    <property type="entry name" value="cNMP_binding"/>
    <property type="match status" value="1"/>
</dbReference>
<dbReference type="PROSITE" id="PS50042">
    <property type="entry name" value="CNMP_BINDING_3"/>
    <property type="match status" value="1"/>
</dbReference>
<keyword evidence="2" id="KW-0238">DNA-binding</keyword>
<dbReference type="Gene3D" id="1.10.10.10">
    <property type="entry name" value="Winged helix-like DNA-binding domain superfamily/Winged helix DNA-binding domain"/>
    <property type="match status" value="1"/>
</dbReference>
<dbReference type="InterPro" id="IPR018490">
    <property type="entry name" value="cNMP-bd_dom_sf"/>
</dbReference>
<evidence type="ECO:0000313" key="7">
    <source>
        <dbReference type="Proteomes" id="UP000435060"/>
    </source>
</evidence>
<reference evidence="5 7" key="2">
    <citation type="submission" date="2019-11" db="EMBL/GenBank/DDBJ databases">
        <title>Streptococcis sp. isolated from the respiratory tract of Marmot.</title>
        <authorList>
            <person name="Zhang G."/>
        </authorList>
    </citation>
    <scope>NUCLEOTIDE SEQUENCE [LARGE SCALE GENOMIC DNA]</scope>
    <source>
        <strain evidence="5">Zg-86</strain>
        <strain evidence="7">zg-86</strain>
    </source>
</reference>
<evidence type="ECO:0000313" key="8">
    <source>
        <dbReference type="Proteomes" id="UP000435423"/>
    </source>
</evidence>
<evidence type="ECO:0000313" key="6">
    <source>
        <dbReference type="EMBL" id="MWV56052.1"/>
    </source>
</evidence>
<accession>A0A6I4RT58</accession>
<keyword evidence="3" id="KW-0804">Transcription</keyword>
<feature type="domain" description="Cyclic nucleotide-binding" evidence="4">
    <location>
        <begin position="17"/>
        <end position="137"/>
    </location>
</feature>
<dbReference type="SMART" id="SM00100">
    <property type="entry name" value="cNMP"/>
    <property type="match status" value="1"/>
</dbReference>
<dbReference type="InterPro" id="IPR050397">
    <property type="entry name" value="Env_Response_Regulators"/>
</dbReference>
<dbReference type="AlphaFoldDB" id="A0A6I4RT58"/>
<comment type="caution">
    <text evidence="6">The sequence shown here is derived from an EMBL/GenBank/DDBJ whole genome shotgun (WGS) entry which is preliminary data.</text>
</comment>
<evidence type="ECO:0000256" key="3">
    <source>
        <dbReference type="ARBA" id="ARBA00023163"/>
    </source>
</evidence>
<keyword evidence="7" id="KW-1185">Reference proteome</keyword>
<dbReference type="InterPro" id="IPR000595">
    <property type="entry name" value="cNMP-bd_dom"/>
</dbReference>
<evidence type="ECO:0000256" key="1">
    <source>
        <dbReference type="ARBA" id="ARBA00023015"/>
    </source>
</evidence>
<gene>
    <name evidence="5" type="ORF">GGG87_03485</name>
    <name evidence="6" type="ORF">GGH11_03525</name>
</gene>
<dbReference type="GO" id="GO:0003677">
    <property type="term" value="F:DNA binding"/>
    <property type="evidence" value="ECO:0007669"/>
    <property type="project" value="UniProtKB-KW"/>
</dbReference>
<dbReference type="Pfam" id="PF13545">
    <property type="entry name" value="HTH_Crp_2"/>
    <property type="match status" value="1"/>
</dbReference>
<dbReference type="RefSeq" id="WP_154608057.1">
    <property type="nucleotide sequence ID" value="NZ_CP072115.1"/>
</dbReference>
<organism evidence="6 8">
    <name type="scientific">Streptococcus zhangguiae</name>
    <dbReference type="NCBI Taxonomy" id="2664091"/>
    <lineage>
        <taxon>Bacteria</taxon>
        <taxon>Bacillati</taxon>
        <taxon>Bacillota</taxon>
        <taxon>Bacilli</taxon>
        <taxon>Lactobacillales</taxon>
        <taxon>Streptococcaceae</taxon>
        <taxon>Streptococcus</taxon>
    </lineage>
</organism>
<dbReference type="InterPro" id="IPR014710">
    <property type="entry name" value="RmlC-like_jellyroll"/>
</dbReference>
<dbReference type="SUPFAM" id="SSF46785">
    <property type="entry name" value="Winged helix' DNA-binding domain"/>
    <property type="match status" value="1"/>
</dbReference>
<keyword evidence="1" id="KW-0805">Transcription regulation</keyword>
<protein>
    <submittedName>
        <fullName evidence="6">Cyclic nucleotide-binding domain-containing protein</fullName>
    </submittedName>
</protein>
<dbReference type="InterPro" id="IPR036390">
    <property type="entry name" value="WH_DNA-bd_sf"/>
</dbReference>
<dbReference type="PANTHER" id="PTHR24567:SF26">
    <property type="entry name" value="REGULATORY PROTEIN YEIL"/>
    <property type="match status" value="1"/>
</dbReference>
<evidence type="ECO:0000313" key="5">
    <source>
        <dbReference type="EMBL" id="MTB64064.1"/>
    </source>
</evidence>
<sequence length="224" mass="26978">MTSDLQTIATILETEPVIFQLLKQCPYEILRMIRVRCYRDGEFELAEGRVHHHFYIIVRGEVDIYSESEYGKKYFLTTYHTGNFIGEMEIFQQLPYISHVQGRGQVTVLELERSLLLRWMSLDQNFNRLFIQKICESSYQMCERMKRNNLYNLKQRICYYLLEQFDLRNQRDIIWNSEEMSQKMAVTQRSVNRVLKELREQGIIYLSQGKIHLINRSKLETLLR</sequence>
<dbReference type="InterPro" id="IPR036388">
    <property type="entry name" value="WH-like_DNA-bd_sf"/>
</dbReference>
<dbReference type="Proteomes" id="UP000435060">
    <property type="component" value="Unassembled WGS sequence"/>
</dbReference>
<dbReference type="PANTHER" id="PTHR24567">
    <property type="entry name" value="CRP FAMILY TRANSCRIPTIONAL REGULATORY PROTEIN"/>
    <property type="match status" value="1"/>
</dbReference>
<dbReference type="SUPFAM" id="SSF51206">
    <property type="entry name" value="cAMP-binding domain-like"/>
    <property type="match status" value="1"/>
</dbReference>
<evidence type="ECO:0000259" key="4">
    <source>
        <dbReference type="PROSITE" id="PS50042"/>
    </source>
</evidence>
<dbReference type="EMBL" id="WUBJ01000003">
    <property type="protein sequence ID" value="MWV56052.1"/>
    <property type="molecule type" value="Genomic_DNA"/>
</dbReference>
<dbReference type="GO" id="GO:0005829">
    <property type="term" value="C:cytosol"/>
    <property type="evidence" value="ECO:0007669"/>
    <property type="project" value="TreeGrafter"/>
</dbReference>
<dbReference type="CDD" id="cd00038">
    <property type="entry name" value="CAP_ED"/>
    <property type="match status" value="1"/>
</dbReference>
<name>A0A6I4RT58_9STRE</name>
<dbReference type="EMBL" id="WLCG01000003">
    <property type="protein sequence ID" value="MTB64064.1"/>
    <property type="molecule type" value="Genomic_DNA"/>
</dbReference>
<evidence type="ECO:0000256" key="2">
    <source>
        <dbReference type="ARBA" id="ARBA00023125"/>
    </source>
</evidence>
<dbReference type="InterPro" id="IPR012318">
    <property type="entry name" value="HTH_CRP"/>
</dbReference>
<reference evidence="6 8" key="1">
    <citation type="submission" date="2019-10" db="EMBL/GenBank/DDBJ databases">
        <title>Streptococcis sp, isolated from the respiratory tract of Marmot.</title>
        <authorList>
            <person name="Zhang G."/>
        </authorList>
    </citation>
    <scope>NUCLEOTIDE SEQUENCE [LARGE SCALE GENOMIC DNA]</scope>
    <source>
        <strain evidence="8">zg-70</strain>
        <strain evidence="6">Zg-70</strain>
    </source>
</reference>
<dbReference type="Gene3D" id="2.60.120.10">
    <property type="entry name" value="Jelly Rolls"/>
    <property type="match status" value="1"/>
</dbReference>